<feature type="region of interest" description="Disordered" evidence="2">
    <location>
        <begin position="336"/>
        <end position="360"/>
    </location>
</feature>
<evidence type="ECO:0000313" key="4">
    <source>
        <dbReference type="Proteomes" id="UP001565368"/>
    </source>
</evidence>
<keyword evidence="1" id="KW-0945">Host-virus interaction</keyword>
<name>A0ABR3PRH5_9TREE</name>
<organism evidence="3 4">
    <name type="scientific">Vanrija albida</name>
    <dbReference type="NCBI Taxonomy" id="181172"/>
    <lineage>
        <taxon>Eukaryota</taxon>
        <taxon>Fungi</taxon>
        <taxon>Dikarya</taxon>
        <taxon>Basidiomycota</taxon>
        <taxon>Agaricomycotina</taxon>
        <taxon>Tremellomycetes</taxon>
        <taxon>Trichosporonales</taxon>
        <taxon>Trichosporonaceae</taxon>
        <taxon>Vanrija</taxon>
    </lineage>
</organism>
<dbReference type="GeneID" id="95989707"/>
<sequence length="965" mass="102374">MDPGSKRAKRKPVRPGAIPAMWVVNSNAHHPAISGLQDIATGATPAPFKDDETWLDPAQQLTLLLQYPALDIIDPKAPFPPIQLRNPQIDLPKPPTTAHDAKTRRVQVVVHAHKAETLAQYFRLVDETSPTSLTISVDLEPEDDAAPLPPNEEKGAWVLARVIRGLSAKHTPYIYFDARSSYRPEILYPAVANWIASPAAHGLRHLFLPVASAHALHSTAIAKQLDQILLAALEKNTSIEVLCMHSGAKDRPVHECAECFGERLAWHTAPPTERDWNGKQGILSRNGDLRRLVEKRTMFRFTTLLQMIQKDEDAGTLAGSEDAACGSPAVRRVSAVVTSSDPATPRPVTPSSATSCAATPCPATPCPATPTRFTPNPATPCPATPTPHPATPNNPASSDDDDDDSTPRPVRAGTPIPDTRFVPQRRAPPVPATRPFSMTRPDTPLFNSPAFHRLGLPPTPSPSVSGSDVSTIMLGAGTPPAVACLAPTPGPAEHDSDVSTIALDSSPEATNDIRSSKGSTVDKTYGSLFTQTTDCSSPIAVDFSVPRIGDEAQPVPWSETPEPEVSFSSLYIDGDEIRNSKGEAIQLSEYRRPSTGPIVEAAAIGSSPPASSFDSFASLVSPAPVITVQPARVHRQPKTNVYVYTVTVPNPPNPGAEINPIVDDDSIADHAAVDLDTAHSLLALAQAAEGAPRATTTPVPQGDDGPTSTVAAEGVPALIVAAEDAPASSVAAEDAPATNDTNRTTALSPTPAPITFYTEGQEILADDPDVSGTHTANDSAFNSIPPSINGALDDAMHHFRASISVSALNAEHQVPAPVAAAAADEQPAPVSDRASSIAPSTCTLPADPYLSEAQSLRVHALAASDTASQFLISDCAESIYSEHRSNAPLFGEDPAEAEARRRFKAWLLNSGFSWDRSLNEARAIWVDGERFAIGNQPKTGLYSKAVDKVIGSMRSLKIGGWRKDE</sequence>
<feature type="compositionally biased region" description="Low complexity" evidence="2">
    <location>
        <begin position="349"/>
        <end position="360"/>
    </location>
</feature>
<gene>
    <name evidence="3" type="ORF">Q8F55_008664</name>
</gene>
<feature type="compositionally biased region" description="Pro residues" evidence="2">
    <location>
        <begin position="377"/>
        <end position="392"/>
    </location>
</feature>
<dbReference type="PANTHER" id="PTHR13037:SF24">
    <property type="entry name" value="POLYCOMB PROTEIN PCL-RELATED"/>
    <property type="match status" value="1"/>
</dbReference>
<reference evidence="3 4" key="1">
    <citation type="submission" date="2023-08" db="EMBL/GenBank/DDBJ databases">
        <title>Annotated Genome Sequence of Vanrija albida AlHP1.</title>
        <authorList>
            <person name="Herzog R."/>
        </authorList>
    </citation>
    <scope>NUCLEOTIDE SEQUENCE [LARGE SCALE GENOMIC DNA]</scope>
    <source>
        <strain evidence="3 4">AlHP1</strain>
    </source>
</reference>
<keyword evidence="4" id="KW-1185">Reference proteome</keyword>
<dbReference type="Proteomes" id="UP001565368">
    <property type="component" value="Unassembled WGS sequence"/>
</dbReference>
<evidence type="ECO:0000256" key="1">
    <source>
        <dbReference type="ARBA" id="ARBA00022581"/>
    </source>
</evidence>
<feature type="compositionally biased region" description="Low complexity" evidence="2">
    <location>
        <begin position="726"/>
        <end position="737"/>
    </location>
</feature>
<feature type="compositionally biased region" description="Polar residues" evidence="2">
    <location>
        <begin position="738"/>
        <end position="748"/>
    </location>
</feature>
<dbReference type="EMBL" id="JBBXJM010000007">
    <property type="protein sequence ID" value="KAL1405041.1"/>
    <property type="molecule type" value="Genomic_DNA"/>
</dbReference>
<feature type="region of interest" description="Disordered" evidence="2">
    <location>
        <begin position="377"/>
        <end position="441"/>
    </location>
</feature>
<feature type="region of interest" description="Disordered" evidence="2">
    <location>
        <begin position="689"/>
        <end position="710"/>
    </location>
</feature>
<evidence type="ECO:0000256" key="2">
    <source>
        <dbReference type="SAM" id="MobiDB-lite"/>
    </source>
</evidence>
<comment type="caution">
    <text evidence="3">The sequence shown here is derived from an EMBL/GenBank/DDBJ whole genome shotgun (WGS) entry which is preliminary data.</text>
</comment>
<dbReference type="RefSeq" id="XP_069204985.1">
    <property type="nucleotide sequence ID" value="XM_069357048.1"/>
</dbReference>
<protein>
    <submittedName>
        <fullName evidence="3">Uncharacterized protein</fullName>
    </submittedName>
</protein>
<feature type="region of interest" description="Disordered" evidence="2">
    <location>
        <begin position="726"/>
        <end position="752"/>
    </location>
</feature>
<evidence type="ECO:0000313" key="3">
    <source>
        <dbReference type="EMBL" id="KAL1405041.1"/>
    </source>
</evidence>
<accession>A0ABR3PRH5</accession>
<dbReference type="PANTHER" id="PTHR13037">
    <property type="entry name" value="FORMIN"/>
    <property type="match status" value="1"/>
</dbReference>
<proteinExistence type="predicted"/>